<keyword evidence="3" id="KW-1185">Reference proteome</keyword>
<protein>
    <recommendedName>
        <fullName evidence="4">DUF4283 domain-containing protein</fullName>
    </recommendedName>
</protein>
<reference evidence="2" key="1">
    <citation type="submission" date="2022-02" db="EMBL/GenBank/DDBJ databases">
        <authorList>
            <person name="Henning P.M."/>
            <person name="McCubbin A.G."/>
            <person name="Shore J.S."/>
        </authorList>
    </citation>
    <scope>NUCLEOTIDE SEQUENCE</scope>
    <source>
        <strain evidence="2">F60SS</strain>
        <tissue evidence="2">Leaves</tissue>
    </source>
</reference>
<feature type="compositionally biased region" description="Polar residues" evidence="1">
    <location>
        <begin position="335"/>
        <end position="349"/>
    </location>
</feature>
<evidence type="ECO:0008006" key="4">
    <source>
        <dbReference type="Google" id="ProtNLM"/>
    </source>
</evidence>
<evidence type="ECO:0000313" key="2">
    <source>
        <dbReference type="EMBL" id="KAJ4838812.1"/>
    </source>
</evidence>
<name>A0A9Q0FWG5_9ROSI</name>
<feature type="region of interest" description="Disordered" evidence="1">
    <location>
        <begin position="96"/>
        <end position="120"/>
    </location>
</feature>
<reference evidence="2" key="2">
    <citation type="journal article" date="2023" name="Plants (Basel)">
        <title>Annotation of the Turnera subulata (Passifloraceae) Draft Genome Reveals the S-Locus Evolved after the Divergence of Turneroideae from Passifloroideae in a Stepwise Manner.</title>
        <authorList>
            <person name="Henning P.M."/>
            <person name="Roalson E.H."/>
            <person name="Mir W."/>
            <person name="McCubbin A.G."/>
            <person name="Shore J.S."/>
        </authorList>
    </citation>
    <scope>NUCLEOTIDE SEQUENCE</scope>
    <source>
        <strain evidence="2">F60SS</strain>
    </source>
</reference>
<dbReference type="InterPro" id="IPR040256">
    <property type="entry name" value="At4g02000-like"/>
</dbReference>
<gene>
    <name evidence="2" type="ORF">Tsubulata_011261</name>
</gene>
<feature type="compositionally biased region" description="Basic and acidic residues" evidence="1">
    <location>
        <begin position="19"/>
        <end position="30"/>
    </location>
</feature>
<comment type="caution">
    <text evidence="2">The sequence shown here is derived from an EMBL/GenBank/DDBJ whole genome shotgun (WGS) entry which is preliminary data.</text>
</comment>
<evidence type="ECO:0000313" key="3">
    <source>
        <dbReference type="Proteomes" id="UP001141552"/>
    </source>
</evidence>
<feature type="region of interest" description="Disordered" evidence="1">
    <location>
        <begin position="1"/>
        <end position="78"/>
    </location>
</feature>
<dbReference type="AlphaFoldDB" id="A0A9Q0FWG5"/>
<organism evidence="2 3">
    <name type="scientific">Turnera subulata</name>
    <dbReference type="NCBI Taxonomy" id="218843"/>
    <lineage>
        <taxon>Eukaryota</taxon>
        <taxon>Viridiplantae</taxon>
        <taxon>Streptophyta</taxon>
        <taxon>Embryophyta</taxon>
        <taxon>Tracheophyta</taxon>
        <taxon>Spermatophyta</taxon>
        <taxon>Magnoliopsida</taxon>
        <taxon>eudicotyledons</taxon>
        <taxon>Gunneridae</taxon>
        <taxon>Pentapetalae</taxon>
        <taxon>rosids</taxon>
        <taxon>fabids</taxon>
        <taxon>Malpighiales</taxon>
        <taxon>Passifloraceae</taxon>
        <taxon>Turnera</taxon>
    </lineage>
</organism>
<dbReference type="PANTHER" id="PTHR31286">
    <property type="entry name" value="GLYCINE-RICH CELL WALL STRUCTURAL PROTEIN 1.8-LIKE"/>
    <property type="match status" value="1"/>
</dbReference>
<accession>A0A9Q0FWG5</accession>
<feature type="region of interest" description="Disordered" evidence="1">
    <location>
        <begin position="335"/>
        <end position="362"/>
    </location>
</feature>
<evidence type="ECO:0000256" key="1">
    <source>
        <dbReference type="SAM" id="MobiDB-lite"/>
    </source>
</evidence>
<dbReference type="Proteomes" id="UP001141552">
    <property type="component" value="Unassembled WGS sequence"/>
</dbReference>
<sequence>MAGEPRSNLDPPDPGQPLKHPERTAKKSRIDEDEVMATVDAPGTQPPVPNSGSNTHPVEDSGRTAKKSRVDEDELMYPAADELVSVEDVGTAAATVDAAGPQPPVPESGDSHRQSQPYSSLWSFRDAVSQPRDAWDLEDEVEYEDSDIVFVENETVMGIELLETFKTRLDRQWENSVIVNGRRIVCMLCVMDLGRAVVWVRFPDLNPSWYHRSILAAMGSLVGRTVRIDIKTQMVERGQYAKVAVEVDLTKPLTGKIMFEHQEYTVAYEGLHHVCYICGYASHTTEMCSTVVSSAPVTDQQTPTMVAHSTASSSKTVTQPKQFGEWMIAPKTTSRWSKRMSATNGQQVGHKTDKKPHPPWRAMETTPQRLVSSVQGSRFSALMEEEMTEQIVTEQGITTSTPTEAGTSNKGKAVASLEPMSVDVIFPVLARPMPKTRLVPVVEKIKKPSKAKKKEGRVASETRGFWDVGSEAGESGDFYLGGA</sequence>
<proteinExistence type="predicted"/>
<dbReference type="EMBL" id="JAKUCV010003471">
    <property type="protein sequence ID" value="KAJ4838812.1"/>
    <property type="molecule type" value="Genomic_DNA"/>
</dbReference>
<dbReference type="PANTHER" id="PTHR31286:SF99">
    <property type="entry name" value="DUF4283 DOMAIN-CONTAINING PROTEIN"/>
    <property type="match status" value="1"/>
</dbReference>